<feature type="compositionally biased region" description="Polar residues" evidence="15">
    <location>
        <begin position="81"/>
        <end position="93"/>
    </location>
</feature>
<evidence type="ECO:0000256" key="3">
    <source>
        <dbReference type="ARBA" id="ARBA00004620"/>
    </source>
</evidence>
<gene>
    <name evidence="17" type="ORF">NEOLI_003387</name>
</gene>
<keyword evidence="10" id="KW-0539">Nucleus</keyword>
<evidence type="ECO:0000256" key="12">
    <source>
        <dbReference type="ARBA" id="ARBA00078941"/>
    </source>
</evidence>
<evidence type="ECO:0000256" key="8">
    <source>
        <dbReference type="ARBA" id="ARBA00023010"/>
    </source>
</evidence>
<evidence type="ECO:0000256" key="10">
    <source>
        <dbReference type="ARBA" id="ARBA00023242"/>
    </source>
</evidence>
<evidence type="ECO:0000256" key="2">
    <source>
        <dbReference type="ARBA" id="ARBA00004567"/>
    </source>
</evidence>
<evidence type="ECO:0000256" key="11">
    <source>
        <dbReference type="ARBA" id="ARBA00068864"/>
    </source>
</evidence>
<comment type="similarity">
    <text evidence="4">Belongs to the nucleoporin NSP1/NUP62 family.</text>
</comment>
<dbReference type="Proteomes" id="UP000186594">
    <property type="component" value="Unassembled WGS sequence"/>
</dbReference>
<dbReference type="OMA" id="DIFRAPY"/>
<keyword evidence="8" id="KW-0811">Translocation</keyword>
<keyword evidence="9" id="KW-0906">Nuclear pore complex</keyword>
<evidence type="ECO:0000256" key="13">
    <source>
        <dbReference type="ARBA" id="ARBA00081079"/>
    </source>
</evidence>
<feature type="compositionally biased region" description="Polar residues" evidence="15">
    <location>
        <begin position="1"/>
        <end position="34"/>
    </location>
</feature>
<dbReference type="InterPro" id="IPR026010">
    <property type="entry name" value="NSP1/NUP62"/>
</dbReference>
<feature type="domain" description="Nucleoporin NSP1-like C-terminal" evidence="16">
    <location>
        <begin position="311"/>
        <end position="419"/>
    </location>
</feature>
<feature type="compositionally biased region" description="Low complexity" evidence="15">
    <location>
        <begin position="58"/>
        <end position="80"/>
    </location>
</feature>
<keyword evidence="18" id="KW-1185">Reference proteome</keyword>
<dbReference type="GO" id="GO:0005543">
    <property type="term" value="F:phospholipid binding"/>
    <property type="evidence" value="ECO:0007669"/>
    <property type="project" value="TreeGrafter"/>
</dbReference>
<feature type="region of interest" description="Disordered" evidence="15">
    <location>
        <begin position="1"/>
        <end position="101"/>
    </location>
</feature>
<dbReference type="Gene3D" id="1.20.5.170">
    <property type="match status" value="1"/>
</dbReference>
<reference evidence="17 18" key="1">
    <citation type="submission" date="2016-04" db="EMBL/GenBank/DDBJ databases">
        <title>Evolutionary innovation and constraint leading to complex multicellularity in the Ascomycota.</title>
        <authorList>
            <person name="Cisse O."/>
            <person name="Nguyen A."/>
            <person name="Hewitt D.A."/>
            <person name="Jedd G."/>
            <person name="Stajich J.E."/>
        </authorList>
    </citation>
    <scope>NUCLEOTIDE SEQUENCE [LARGE SCALE GENOMIC DNA]</scope>
    <source>
        <strain evidence="17 18">DAH-3</strain>
    </source>
</reference>
<evidence type="ECO:0000256" key="14">
    <source>
        <dbReference type="SAM" id="Coils"/>
    </source>
</evidence>
<dbReference type="PANTHER" id="PTHR12084:SF0">
    <property type="entry name" value="NUCLEAR PORE GLYCOPROTEIN P62"/>
    <property type="match status" value="1"/>
</dbReference>
<comment type="caution">
    <text evidence="17">The sequence shown here is derived from an EMBL/GenBank/DDBJ whole genome shotgun (WGS) entry which is preliminary data.</text>
</comment>
<evidence type="ECO:0000259" key="16">
    <source>
        <dbReference type="Pfam" id="PF05064"/>
    </source>
</evidence>
<evidence type="ECO:0000256" key="1">
    <source>
        <dbReference type="ARBA" id="ARBA00004335"/>
    </source>
</evidence>
<dbReference type="GO" id="GO:0051028">
    <property type="term" value="P:mRNA transport"/>
    <property type="evidence" value="ECO:0007669"/>
    <property type="project" value="UniProtKB-KW"/>
</dbReference>
<keyword evidence="7" id="KW-0653">Protein transport</keyword>
<evidence type="ECO:0000256" key="7">
    <source>
        <dbReference type="ARBA" id="ARBA00022927"/>
    </source>
</evidence>
<dbReference type="InterPro" id="IPR007758">
    <property type="entry name" value="Nucleoporin_NSP1_C"/>
</dbReference>
<dbReference type="Pfam" id="PF05064">
    <property type="entry name" value="Nsp1_C"/>
    <property type="match status" value="1"/>
</dbReference>
<proteinExistence type="inferred from homology"/>
<accession>A0A1U7LQ20</accession>
<dbReference type="GO" id="GO:0006405">
    <property type="term" value="P:RNA export from nucleus"/>
    <property type="evidence" value="ECO:0007669"/>
    <property type="project" value="TreeGrafter"/>
</dbReference>
<keyword evidence="6" id="KW-0509">mRNA transport</keyword>
<comment type="subcellular location">
    <subcellularLocation>
        <location evidence="1">Nucleus membrane</location>
        <topology evidence="1">Peripheral membrane protein</topology>
        <orientation evidence="1">Cytoplasmic side</orientation>
    </subcellularLocation>
    <subcellularLocation>
        <location evidence="3">Nucleus membrane</location>
        <topology evidence="3">Peripheral membrane protein</topology>
        <orientation evidence="3">Nucleoplasmic side</orientation>
    </subcellularLocation>
    <subcellularLocation>
        <location evidence="2">Nucleus</location>
        <location evidence="2">Nuclear pore complex</location>
    </subcellularLocation>
</comment>
<feature type="region of interest" description="Disordered" evidence="15">
    <location>
        <begin position="165"/>
        <end position="239"/>
    </location>
</feature>
<keyword evidence="14" id="KW-0175">Coiled coil</keyword>
<organism evidence="17 18">
    <name type="scientific">Neolecta irregularis (strain DAH-3)</name>
    <dbReference type="NCBI Taxonomy" id="1198029"/>
    <lineage>
        <taxon>Eukaryota</taxon>
        <taxon>Fungi</taxon>
        <taxon>Dikarya</taxon>
        <taxon>Ascomycota</taxon>
        <taxon>Taphrinomycotina</taxon>
        <taxon>Neolectales</taxon>
        <taxon>Neolectaceae</taxon>
        <taxon>Neolecta</taxon>
    </lineage>
</organism>
<feature type="compositionally biased region" description="Low complexity" evidence="15">
    <location>
        <begin position="216"/>
        <end position="229"/>
    </location>
</feature>
<dbReference type="PANTHER" id="PTHR12084">
    <property type="entry name" value="NUCLEAR PORE GLYCOPROTEIN P62-RELATED"/>
    <property type="match status" value="1"/>
</dbReference>
<dbReference type="GO" id="GO:0006606">
    <property type="term" value="P:protein import into nucleus"/>
    <property type="evidence" value="ECO:0007669"/>
    <property type="project" value="TreeGrafter"/>
</dbReference>
<dbReference type="FunFam" id="1.20.5.170:FF:000040">
    <property type="entry name" value="Nuclear pore glycoprotein p62"/>
    <property type="match status" value="1"/>
</dbReference>
<evidence type="ECO:0000256" key="9">
    <source>
        <dbReference type="ARBA" id="ARBA00023132"/>
    </source>
</evidence>
<dbReference type="InterPro" id="IPR025574">
    <property type="entry name" value="Nucleoporin_FG_rpt"/>
</dbReference>
<name>A0A1U7LQ20_NEOID</name>
<dbReference type="AlphaFoldDB" id="A0A1U7LQ20"/>
<keyword evidence="5" id="KW-0813">Transport</keyword>
<dbReference type="OrthoDB" id="344345at2759"/>
<sequence>MSFNFNQNITASPSPFGSSATPAAGVSNPQQSNAPPLFGSNAPKPTSGGLFSGGGMTGTSAPGTGSGSFGSTTPLSTPSGNLFSGGNTANDSNPAAGGLFGNNTTPATFTGGGLFVNNPSSNSAVPLTSNLFGQTPAASSNLFGGNAKSATPSGILFPPAANVSGSTTPAGPAPAGGLFGSKPAESTAPGGLFGAKPADPSAATGLFGAKPAENKTSGFSFGSSTTTSGAKDDKPATSIPSFSFGSNSAATIAGKKDDTQTPAYSFGASSTEKVDKPAAAGGFSFLHTTTSAAPEKKDSIGNAATMNTPIPAAPAPPSLKNKSLDEIVTRWTNDLDKYSKEFQQLSNKVAKWDQDLVSNADKISNLYALTVQAEQSQGKIDQGLGYIESQQSELSSILDIYESQVSQIFENAEMNIGDSERESAYKLAENLDAQLISIEKNLTGVIEEMNVAGKEVKENDELAGLMKILNNQLASLRWIEEAEEKLRSKLVGRIDEP</sequence>
<evidence type="ECO:0000256" key="15">
    <source>
        <dbReference type="SAM" id="MobiDB-lite"/>
    </source>
</evidence>
<dbReference type="GO" id="GO:0017056">
    <property type="term" value="F:structural constituent of nuclear pore"/>
    <property type="evidence" value="ECO:0007669"/>
    <property type="project" value="InterPro"/>
</dbReference>
<feature type="coiled-coil region" evidence="14">
    <location>
        <begin position="328"/>
        <end position="355"/>
    </location>
</feature>
<protein>
    <recommendedName>
        <fullName evidence="11">Nucleoporin NSP1</fullName>
    </recommendedName>
    <alternativeName>
        <fullName evidence="12">Nuclear pore protein NSP1</fullName>
    </alternativeName>
    <alternativeName>
        <fullName evidence="13">Nucleoskeletal-like protein</fullName>
    </alternativeName>
</protein>
<evidence type="ECO:0000256" key="5">
    <source>
        <dbReference type="ARBA" id="ARBA00022448"/>
    </source>
</evidence>
<evidence type="ECO:0000256" key="4">
    <source>
        <dbReference type="ARBA" id="ARBA00005911"/>
    </source>
</evidence>
<evidence type="ECO:0000313" key="18">
    <source>
        <dbReference type="Proteomes" id="UP000186594"/>
    </source>
</evidence>
<evidence type="ECO:0000256" key="6">
    <source>
        <dbReference type="ARBA" id="ARBA00022816"/>
    </source>
</evidence>
<dbReference type="GO" id="GO:0044613">
    <property type="term" value="C:nuclear pore central transport channel"/>
    <property type="evidence" value="ECO:0007669"/>
    <property type="project" value="TreeGrafter"/>
</dbReference>
<dbReference type="EMBL" id="LXFE01000632">
    <property type="protein sequence ID" value="OLL24770.1"/>
    <property type="molecule type" value="Genomic_DNA"/>
</dbReference>
<dbReference type="Pfam" id="PF13634">
    <property type="entry name" value="Nucleoporin_FG"/>
    <property type="match status" value="3"/>
</dbReference>
<dbReference type="STRING" id="1198029.A0A1U7LQ20"/>
<dbReference type="GO" id="GO:0031965">
    <property type="term" value="C:nuclear membrane"/>
    <property type="evidence" value="ECO:0007669"/>
    <property type="project" value="UniProtKB-SubCell"/>
</dbReference>
<evidence type="ECO:0000313" key="17">
    <source>
        <dbReference type="EMBL" id="OLL24770.1"/>
    </source>
</evidence>